<keyword evidence="1" id="KW-0732">Signal</keyword>
<evidence type="ECO:0000256" key="1">
    <source>
        <dbReference type="SAM" id="SignalP"/>
    </source>
</evidence>
<name>A0ABW2TR31_9PSEU</name>
<organism evidence="2 3">
    <name type="scientific">Actinokineospora soli</name>
    <dbReference type="NCBI Taxonomy" id="1048753"/>
    <lineage>
        <taxon>Bacteria</taxon>
        <taxon>Bacillati</taxon>
        <taxon>Actinomycetota</taxon>
        <taxon>Actinomycetes</taxon>
        <taxon>Pseudonocardiales</taxon>
        <taxon>Pseudonocardiaceae</taxon>
        <taxon>Actinokineospora</taxon>
    </lineage>
</organism>
<comment type="caution">
    <text evidence="2">The sequence shown here is derived from an EMBL/GenBank/DDBJ whole genome shotgun (WGS) entry which is preliminary data.</text>
</comment>
<proteinExistence type="predicted"/>
<reference evidence="3" key="1">
    <citation type="journal article" date="2019" name="Int. J. Syst. Evol. Microbiol.">
        <title>The Global Catalogue of Microorganisms (GCM) 10K type strain sequencing project: providing services to taxonomists for standard genome sequencing and annotation.</title>
        <authorList>
            <consortium name="The Broad Institute Genomics Platform"/>
            <consortium name="The Broad Institute Genome Sequencing Center for Infectious Disease"/>
            <person name="Wu L."/>
            <person name="Ma J."/>
        </authorList>
    </citation>
    <scope>NUCLEOTIDE SEQUENCE [LARGE SCALE GENOMIC DNA]</scope>
    <source>
        <strain evidence="3">JCM 17695</strain>
    </source>
</reference>
<sequence length="47" mass="4570">MTLTALAKTAAATVLAALALAFGAATAHADTVPATGDAQTTATNPWE</sequence>
<protein>
    <submittedName>
        <fullName evidence="2">Uncharacterized protein</fullName>
    </submittedName>
</protein>
<accession>A0ABW2TR31</accession>
<dbReference type="Proteomes" id="UP001596512">
    <property type="component" value="Unassembled WGS sequence"/>
</dbReference>
<evidence type="ECO:0000313" key="2">
    <source>
        <dbReference type="EMBL" id="MFC7615784.1"/>
    </source>
</evidence>
<feature type="chain" id="PRO_5046951030" evidence="1">
    <location>
        <begin position="30"/>
        <end position="47"/>
    </location>
</feature>
<dbReference type="EMBL" id="JBHTEY010000004">
    <property type="protein sequence ID" value="MFC7615784.1"/>
    <property type="molecule type" value="Genomic_DNA"/>
</dbReference>
<evidence type="ECO:0000313" key="3">
    <source>
        <dbReference type="Proteomes" id="UP001596512"/>
    </source>
</evidence>
<gene>
    <name evidence="2" type="ORF">ACFQV2_22140</name>
</gene>
<keyword evidence="3" id="KW-1185">Reference proteome</keyword>
<feature type="signal peptide" evidence="1">
    <location>
        <begin position="1"/>
        <end position="29"/>
    </location>
</feature>